<feature type="active site" description="Proton acceptor" evidence="5">
    <location>
        <position position="146"/>
    </location>
</feature>
<dbReference type="Pfam" id="PF01564">
    <property type="entry name" value="Spermine_synth"/>
    <property type="match status" value="1"/>
</dbReference>
<dbReference type="PANTHER" id="PTHR11558">
    <property type="entry name" value="SPERMIDINE/SPERMINE SYNTHASE"/>
    <property type="match status" value="1"/>
</dbReference>
<dbReference type="SUPFAM" id="SSF53335">
    <property type="entry name" value="S-adenosyl-L-methionine-dependent methyltransferases"/>
    <property type="match status" value="1"/>
</dbReference>
<evidence type="ECO:0000256" key="2">
    <source>
        <dbReference type="ARBA" id="ARBA00022679"/>
    </source>
</evidence>
<comment type="catalytic activity">
    <reaction evidence="5">
        <text>S-adenosyl 3-(methylsulfanyl)propylamine + putrescine = S-methyl-5'-thioadenosine + spermidine + H(+)</text>
        <dbReference type="Rhea" id="RHEA:12721"/>
        <dbReference type="ChEBI" id="CHEBI:15378"/>
        <dbReference type="ChEBI" id="CHEBI:17509"/>
        <dbReference type="ChEBI" id="CHEBI:57443"/>
        <dbReference type="ChEBI" id="CHEBI:57834"/>
        <dbReference type="ChEBI" id="CHEBI:326268"/>
        <dbReference type="EC" id="2.5.1.16"/>
    </reaction>
</comment>
<dbReference type="OrthoDB" id="9793120at2"/>
<proteinExistence type="inferred from homology"/>
<dbReference type="PROSITE" id="PS51006">
    <property type="entry name" value="PABS_2"/>
    <property type="match status" value="1"/>
</dbReference>
<dbReference type="UniPathway" id="UPA00248">
    <property type="reaction ID" value="UER00314"/>
</dbReference>
<dbReference type="EC" id="2.5.1.16" evidence="5"/>
<dbReference type="HAMAP" id="MF_00198">
    <property type="entry name" value="Spermidine_synth"/>
    <property type="match status" value="1"/>
</dbReference>
<dbReference type="RefSeq" id="WP_104700477.1">
    <property type="nucleotide sequence ID" value="NZ_FZPP01000033.1"/>
</dbReference>
<dbReference type="InterPro" id="IPR029063">
    <property type="entry name" value="SAM-dependent_MTases_sf"/>
</dbReference>
<comment type="subunit">
    <text evidence="5">Homodimer or homotetramer.</text>
</comment>
<feature type="domain" description="PABS" evidence="7">
    <location>
        <begin position="1"/>
        <end position="140"/>
    </location>
</feature>
<evidence type="ECO:0000313" key="8">
    <source>
        <dbReference type="EMBL" id="RDU59188.1"/>
    </source>
</evidence>
<evidence type="ECO:0000256" key="6">
    <source>
        <dbReference type="PROSITE-ProRule" id="PRU00354"/>
    </source>
</evidence>
<evidence type="ECO:0000259" key="7">
    <source>
        <dbReference type="PROSITE" id="PS51006"/>
    </source>
</evidence>
<reference evidence="8 9" key="1">
    <citation type="submission" date="2018-04" db="EMBL/GenBank/DDBJ databases">
        <title>Novel Campyloabacter and Helicobacter Species and Strains.</title>
        <authorList>
            <person name="Mannion A.J."/>
            <person name="Shen Z."/>
            <person name="Fox J.G."/>
        </authorList>
    </citation>
    <scope>NUCLEOTIDE SEQUENCE [LARGE SCALE GENOMIC DNA]</scope>
    <source>
        <strain evidence="8 9">MIT 98-6070</strain>
    </source>
</reference>
<protein>
    <recommendedName>
        <fullName evidence="5">Polyamine aminopropyltransferase</fullName>
    </recommendedName>
    <alternativeName>
        <fullName evidence="5">Putrescine aminopropyltransferase</fullName>
        <shortName evidence="5">PAPT</shortName>
    </alternativeName>
    <alternativeName>
        <fullName evidence="5">Spermidine synthase</fullName>
        <shortName evidence="5">SPDS</shortName>
        <shortName evidence="5">SPDSY</shortName>
        <ecNumber evidence="5">2.5.1.16</ecNumber>
    </alternativeName>
</protein>
<dbReference type="InterPro" id="IPR030374">
    <property type="entry name" value="PABS"/>
</dbReference>
<dbReference type="PANTHER" id="PTHR11558:SF11">
    <property type="entry name" value="SPERMIDINE SYNTHASE"/>
    <property type="match status" value="1"/>
</dbReference>
<comment type="caution">
    <text evidence="5 6">Lacks conserved residue(s) required for the propagation of feature annotation.</text>
</comment>
<gene>
    <name evidence="5" type="primary">speE</name>
    <name evidence="8" type="ORF">CQA63_07875</name>
</gene>
<dbReference type="GO" id="GO:0004766">
    <property type="term" value="F:spermidine synthase activity"/>
    <property type="evidence" value="ECO:0007669"/>
    <property type="project" value="UniProtKB-UniRule"/>
</dbReference>
<evidence type="ECO:0000256" key="1">
    <source>
        <dbReference type="ARBA" id="ARBA00007867"/>
    </source>
</evidence>
<dbReference type="AlphaFoldDB" id="A0A3D8I242"/>
<comment type="pathway">
    <text evidence="5">Amine and polyamine biosynthesis; spermidine biosynthesis; spermidine from putrescine: step 1/1.</text>
</comment>
<dbReference type="NCBIfam" id="NF001811">
    <property type="entry name" value="PRK00536.1"/>
    <property type="match status" value="1"/>
</dbReference>
<evidence type="ECO:0000313" key="9">
    <source>
        <dbReference type="Proteomes" id="UP000256599"/>
    </source>
</evidence>
<comment type="caution">
    <text evidence="8">The sequence shown here is derived from an EMBL/GenBank/DDBJ whole genome shotgun (WGS) entry which is preliminary data.</text>
</comment>
<keyword evidence="2 5" id="KW-0808">Transferase</keyword>
<evidence type="ECO:0000256" key="4">
    <source>
        <dbReference type="ARBA" id="ARBA00023115"/>
    </source>
</evidence>
<dbReference type="InterPro" id="IPR037163">
    <property type="entry name" value="Spermidine_synt_N_sf"/>
</dbReference>
<dbReference type="EMBL" id="NXLR01000017">
    <property type="protein sequence ID" value="RDU59188.1"/>
    <property type="molecule type" value="Genomic_DNA"/>
</dbReference>
<dbReference type="Proteomes" id="UP000256599">
    <property type="component" value="Unassembled WGS sequence"/>
</dbReference>
<dbReference type="Pfam" id="PF17284">
    <property type="entry name" value="Spermine_synt_N"/>
    <property type="match status" value="1"/>
</dbReference>
<comment type="function">
    <text evidence="5">Catalyzes the irreversible transfer of a propylamine group from the amino donor S-adenosylmethioninamine (decarboxy-AdoMet) to putrescine (1,4-diaminobutane) to yield spermidine.</text>
</comment>
<dbReference type="GO" id="GO:0008295">
    <property type="term" value="P:spermidine biosynthetic process"/>
    <property type="evidence" value="ECO:0007669"/>
    <property type="project" value="UniProtKB-UniRule"/>
</dbReference>
<dbReference type="Gene3D" id="3.40.50.150">
    <property type="entry name" value="Vaccinia Virus protein VP39"/>
    <property type="match status" value="1"/>
</dbReference>
<keyword evidence="4 5" id="KW-0620">Polyamine biosynthesis</keyword>
<dbReference type="InterPro" id="IPR035246">
    <property type="entry name" value="Spermidine_synt_N"/>
</dbReference>
<keyword evidence="3 5" id="KW-0745">Spermidine biosynthesis</keyword>
<sequence length="262" mass="30413">MWIVSELTPNFRQEYTIDTKILDSRSTHIVEIFKSMDFDQIAMIDQKDIISSQYLFIESELLAHIPLCVIPEPKHVLLFDSFNLEIAHECLKHGVRVDCVQGDRKSLDSLMSFLPHFHDVMNNAAFTLVEQVIDLDIKKYDVIIADTLLHKHQIDGLSRMLNAQGILIARSHHPLLMEKEFLDNIAQYRDFFKIIMPFYPQFSIMSNKSYIFASKSFHPCADMLLQKIDLLPPLQYYNAHIHEGAFVLPNFLLQKLSNIACF</sequence>
<dbReference type="InterPro" id="IPR001045">
    <property type="entry name" value="Spermi_synthase"/>
</dbReference>
<dbReference type="GO" id="GO:0005829">
    <property type="term" value="C:cytosol"/>
    <property type="evidence" value="ECO:0007669"/>
    <property type="project" value="TreeGrafter"/>
</dbReference>
<name>A0A3D8I242_9HELI</name>
<accession>A0A3D8I242</accession>
<keyword evidence="9" id="KW-1185">Reference proteome</keyword>
<evidence type="ECO:0000256" key="5">
    <source>
        <dbReference type="HAMAP-Rule" id="MF_00198"/>
    </source>
</evidence>
<organism evidence="8 9">
    <name type="scientific">Helicobacter marmotae</name>
    <dbReference type="NCBI Taxonomy" id="152490"/>
    <lineage>
        <taxon>Bacteria</taxon>
        <taxon>Pseudomonadati</taxon>
        <taxon>Campylobacterota</taxon>
        <taxon>Epsilonproteobacteria</taxon>
        <taxon>Campylobacterales</taxon>
        <taxon>Helicobacteraceae</taxon>
        <taxon>Helicobacter</taxon>
    </lineage>
</organism>
<comment type="similarity">
    <text evidence="1 5">Belongs to the spermidine/spermine synthase family.</text>
</comment>
<feature type="binding site" evidence="5">
    <location>
        <position position="83"/>
    </location>
    <ligand>
        <name>spermidine</name>
        <dbReference type="ChEBI" id="CHEBI:57834"/>
    </ligand>
</feature>
<evidence type="ECO:0000256" key="3">
    <source>
        <dbReference type="ARBA" id="ARBA00023066"/>
    </source>
</evidence>
<dbReference type="Gene3D" id="2.30.140.10">
    <property type="entry name" value="Spermidine synthase, tetramerisation domain"/>
    <property type="match status" value="1"/>
</dbReference>